<dbReference type="OrthoDB" id="9808813at2"/>
<dbReference type="eggNOG" id="COG0389">
    <property type="taxonomic scope" value="Bacteria"/>
</dbReference>
<dbReference type="InParanoid" id="U5DLE7"/>
<dbReference type="InterPro" id="IPR025188">
    <property type="entry name" value="DUF4113"/>
</dbReference>
<keyword evidence="5" id="KW-0742">SOS response</keyword>
<comment type="similarity">
    <text evidence="1">Belongs to the DNA polymerase type-Y family.</text>
</comment>
<evidence type="ECO:0000256" key="1">
    <source>
        <dbReference type="ARBA" id="ARBA00010945"/>
    </source>
</evidence>
<dbReference type="GO" id="GO:0005829">
    <property type="term" value="C:cytosol"/>
    <property type="evidence" value="ECO:0007669"/>
    <property type="project" value="TreeGrafter"/>
</dbReference>
<dbReference type="Pfam" id="PF00817">
    <property type="entry name" value="IMS"/>
    <property type="match status" value="1"/>
</dbReference>
<dbReference type="AlphaFoldDB" id="U5DLE7"/>
<dbReference type="GO" id="GO:0009432">
    <property type="term" value="P:SOS response"/>
    <property type="evidence" value="ECO:0007669"/>
    <property type="project" value="UniProtKB-KW"/>
</dbReference>
<keyword evidence="3" id="KW-0741">SOS mutagenesis</keyword>
<dbReference type="PATRIC" id="fig|582515.4.peg.1914"/>
<reference evidence="7 8" key="1">
    <citation type="submission" date="2013-05" db="EMBL/GenBank/DDBJ databases">
        <title>Draft genome sequence of Rubidibacter lacunae KORDI 51-2.</title>
        <authorList>
            <person name="Choi D.H."/>
            <person name="Noh J.H."/>
            <person name="Kwon K.-K."/>
            <person name="Lee J.-H."/>
            <person name="Ryu J.-Y."/>
        </authorList>
    </citation>
    <scope>NUCLEOTIDE SEQUENCE [LARGE SCALE GENOMIC DNA]</scope>
    <source>
        <strain evidence="7 8">KORDI 51-2</strain>
    </source>
</reference>
<organism evidence="7 8">
    <name type="scientific">Rubidibacter lacunae KORDI 51-2</name>
    <dbReference type="NCBI Taxonomy" id="582515"/>
    <lineage>
        <taxon>Bacteria</taxon>
        <taxon>Bacillati</taxon>
        <taxon>Cyanobacteriota</taxon>
        <taxon>Cyanophyceae</taxon>
        <taxon>Oscillatoriophycideae</taxon>
        <taxon>Chroococcales</taxon>
        <taxon>Aphanothecaceae</taxon>
        <taxon>Rubidibacter</taxon>
    </lineage>
</organism>
<dbReference type="CDD" id="cd01700">
    <property type="entry name" value="PolY_Pol_V_umuC"/>
    <property type="match status" value="1"/>
</dbReference>
<keyword evidence="8" id="KW-1185">Reference proteome</keyword>
<evidence type="ECO:0000259" key="6">
    <source>
        <dbReference type="PROSITE" id="PS50173"/>
    </source>
</evidence>
<accession>U5DLE7</accession>
<evidence type="ECO:0000313" key="8">
    <source>
        <dbReference type="Proteomes" id="UP000016960"/>
    </source>
</evidence>
<dbReference type="GO" id="GO:0006281">
    <property type="term" value="P:DNA repair"/>
    <property type="evidence" value="ECO:0007669"/>
    <property type="project" value="UniProtKB-KW"/>
</dbReference>
<dbReference type="Pfam" id="PF13438">
    <property type="entry name" value="DUF4113"/>
    <property type="match status" value="1"/>
</dbReference>
<dbReference type="FunCoup" id="U5DLE7">
    <property type="interactions" value="452"/>
</dbReference>
<protein>
    <submittedName>
        <fullName evidence="7">Nucleotidyltransferase/DNA polymerase involved in DNA repair</fullName>
    </submittedName>
</protein>
<dbReference type="GO" id="GO:0003887">
    <property type="term" value="F:DNA-directed DNA polymerase activity"/>
    <property type="evidence" value="ECO:0007669"/>
    <property type="project" value="TreeGrafter"/>
</dbReference>
<dbReference type="EMBL" id="ASSJ01000042">
    <property type="protein sequence ID" value="ERN41697.1"/>
    <property type="molecule type" value="Genomic_DNA"/>
</dbReference>
<dbReference type="InterPro" id="IPR017961">
    <property type="entry name" value="DNA_pol_Y-fam_little_finger"/>
</dbReference>
<evidence type="ECO:0000256" key="4">
    <source>
        <dbReference type="ARBA" id="ARBA00023204"/>
    </source>
</evidence>
<gene>
    <name evidence="7" type="ORF">KR51_00016900</name>
</gene>
<evidence type="ECO:0000313" key="7">
    <source>
        <dbReference type="EMBL" id="ERN41697.1"/>
    </source>
</evidence>
<evidence type="ECO:0000256" key="5">
    <source>
        <dbReference type="ARBA" id="ARBA00023236"/>
    </source>
</evidence>
<dbReference type="InterPro" id="IPR043502">
    <property type="entry name" value="DNA/RNA_pol_sf"/>
</dbReference>
<evidence type="ECO:0000256" key="3">
    <source>
        <dbReference type="ARBA" id="ARBA00023199"/>
    </source>
</evidence>
<evidence type="ECO:0000256" key="2">
    <source>
        <dbReference type="ARBA" id="ARBA00022763"/>
    </source>
</evidence>
<name>U5DLE7_9CHRO</name>
<dbReference type="PROSITE" id="PS50173">
    <property type="entry name" value="UMUC"/>
    <property type="match status" value="1"/>
</dbReference>
<dbReference type="InterPro" id="IPR043128">
    <property type="entry name" value="Rev_trsase/Diguanyl_cyclase"/>
</dbReference>
<dbReference type="Gene3D" id="3.30.70.270">
    <property type="match status" value="1"/>
</dbReference>
<feature type="domain" description="UmuC" evidence="6">
    <location>
        <begin position="2"/>
        <end position="181"/>
    </location>
</feature>
<dbReference type="InterPro" id="IPR001126">
    <property type="entry name" value="UmuC"/>
</dbReference>
<dbReference type="PANTHER" id="PTHR11076">
    <property type="entry name" value="DNA REPAIR POLYMERASE UMUC / TRANSFERASE FAMILY MEMBER"/>
    <property type="match status" value="1"/>
</dbReference>
<dbReference type="SUPFAM" id="SSF56672">
    <property type="entry name" value="DNA/RNA polymerases"/>
    <property type="match status" value="1"/>
</dbReference>
<sequence>MLALVDCNNFYVSCERVFDPRLARRPVVVLSNNDGCIVARSPEVKALGIAMGTPFFKVRALVRQHDIAVLSSNYALYGDMSARVMTVLEDCAPQVEVYSIDEAFLNFAGFARHNLAAYGQWVRARVRQWTGIPVSIGIAPTKVLAKLANRVAKRSLEGVCVLEGNDELLEATAVEDIWGIAKRWGKRLRSRGIRTALELRDAPEAVVRKEMGVIGVRLQLELRGIPCLSLELVPPPKRETCVSRSFGRPVTELAELREAIAAYASRLGEKLRRQQQATETLLVFTRARPHGSKGSSVVLSLPMASNHTPTLLHYANRGIAALFRPGSTYVKAGVVAHGLVTESRVQGDLFVAAEGERDRDLMQVLDEINRRWGRGTIGFAAAGVQQQWRMKAGRRSPRYTTSWADLPIARG</sequence>
<keyword evidence="4" id="KW-0234">DNA repair</keyword>
<dbReference type="Pfam" id="PF11799">
    <property type="entry name" value="IMS_C"/>
    <property type="match status" value="1"/>
</dbReference>
<keyword evidence="7" id="KW-0808">Transferase</keyword>
<dbReference type="Gene3D" id="1.10.150.20">
    <property type="entry name" value="5' to 3' exonuclease, C-terminal subdomain"/>
    <property type="match status" value="1"/>
</dbReference>
<comment type="caution">
    <text evidence="7">The sequence shown here is derived from an EMBL/GenBank/DDBJ whole genome shotgun (WGS) entry which is preliminary data.</text>
</comment>
<dbReference type="Gene3D" id="3.40.1170.60">
    <property type="match status" value="1"/>
</dbReference>
<keyword evidence="2" id="KW-0227">DNA damage</keyword>
<dbReference type="RefSeq" id="WP_022606459.1">
    <property type="nucleotide sequence ID" value="NZ_ASSJ01000042.1"/>
</dbReference>
<dbReference type="PANTHER" id="PTHR11076:SF34">
    <property type="entry name" value="PROTEIN UMUC"/>
    <property type="match status" value="1"/>
</dbReference>
<proteinExistence type="inferred from homology"/>
<dbReference type="GO" id="GO:0003684">
    <property type="term" value="F:damaged DNA binding"/>
    <property type="evidence" value="ECO:0007669"/>
    <property type="project" value="InterPro"/>
</dbReference>
<dbReference type="Proteomes" id="UP000016960">
    <property type="component" value="Unassembled WGS sequence"/>
</dbReference>
<dbReference type="GO" id="GO:0042276">
    <property type="term" value="P:error-prone translesion synthesis"/>
    <property type="evidence" value="ECO:0007669"/>
    <property type="project" value="TreeGrafter"/>
</dbReference>
<dbReference type="STRING" id="582515.KR51_00016900"/>
<dbReference type="InterPro" id="IPR050116">
    <property type="entry name" value="DNA_polymerase-Y"/>
</dbReference>